<proteinExistence type="predicted"/>
<reference evidence="2 3" key="1">
    <citation type="submission" date="2020-05" db="EMBL/GenBank/DDBJ databases">
        <title>Complete genome sequence of Gemmatimonas greenlandica TET16.</title>
        <authorList>
            <person name="Zeng Y."/>
        </authorList>
    </citation>
    <scope>NUCLEOTIDE SEQUENCE [LARGE SCALE GENOMIC DNA]</scope>
    <source>
        <strain evidence="2 3">TET16</strain>
    </source>
</reference>
<keyword evidence="3" id="KW-1185">Reference proteome</keyword>
<feature type="transmembrane region" description="Helical" evidence="1">
    <location>
        <begin position="12"/>
        <end position="35"/>
    </location>
</feature>
<evidence type="ECO:0000256" key="1">
    <source>
        <dbReference type="SAM" id="Phobius"/>
    </source>
</evidence>
<gene>
    <name evidence="2" type="ORF">HKW67_12445</name>
</gene>
<dbReference type="EMBL" id="CP053085">
    <property type="protein sequence ID" value="QJR36256.1"/>
    <property type="molecule type" value="Genomic_DNA"/>
</dbReference>
<sequence length="59" mass="5840">MGGHAQQGSDKGAAFIGLIGGAVLIGAILYGIVIWTNGQFAGHEEKKAAAAFSVSPVVG</sequence>
<evidence type="ECO:0000313" key="3">
    <source>
        <dbReference type="Proteomes" id="UP000500938"/>
    </source>
</evidence>
<dbReference type="AlphaFoldDB" id="A0A6M4IS44"/>
<dbReference type="KEGG" id="ggr:HKW67_12445"/>
<keyword evidence="1" id="KW-1133">Transmembrane helix</keyword>
<keyword evidence="1" id="KW-0472">Membrane</keyword>
<evidence type="ECO:0000313" key="2">
    <source>
        <dbReference type="EMBL" id="QJR36256.1"/>
    </source>
</evidence>
<accession>A0A6M4IS44</accession>
<keyword evidence="1" id="KW-0812">Transmembrane</keyword>
<name>A0A6M4IS44_9BACT</name>
<organism evidence="2 3">
    <name type="scientific">Gemmatimonas groenlandica</name>
    <dbReference type="NCBI Taxonomy" id="2732249"/>
    <lineage>
        <taxon>Bacteria</taxon>
        <taxon>Pseudomonadati</taxon>
        <taxon>Gemmatimonadota</taxon>
        <taxon>Gemmatimonadia</taxon>
        <taxon>Gemmatimonadales</taxon>
        <taxon>Gemmatimonadaceae</taxon>
        <taxon>Gemmatimonas</taxon>
    </lineage>
</organism>
<protein>
    <submittedName>
        <fullName evidence="2">Uncharacterized protein</fullName>
    </submittedName>
</protein>
<dbReference type="Proteomes" id="UP000500938">
    <property type="component" value="Chromosome"/>
</dbReference>
<dbReference type="RefSeq" id="WP_171225691.1">
    <property type="nucleotide sequence ID" value="NZ_CP053085.1"/>
</dbReference>